<dbReference type="InterPro" id="IPR001279">
    <property type="entry name" value="Metallo-B-lactamas"/>
</dbReference>
<evidence type="ECO:0000313" key="8">
    <source>
        <dbReference type="Proteomes" id="UP000515663"/>
    </source>
</evidence>
<dbReference type="GO" id="GO:0016787">
    <property type="term" value="F:hydrolase activity"/>
    <property type="evidence" value="ECO:0007669"/>
    <property type="project" value="UniProtKB-KW"/>
</dbReference>
<evidence type="ECO:0000256" key="2">
    <source>
        <dbReference type="ARBA" id="ARBA00007749"/>
    </source>
</evidence>
<keyword evidence="8" id="KW-1185">Reference proteome</keyword>
<dbReference type="EMBL" id="CP059491">
    <property type="protein sequence ID" value="QMT02875.1"/>
    <property type="molecule type" value="Genomic_DNA"/>
</dbReference>
<accession>A0A7D7LXP3</accession>
<dbReference type="AlphaFoldDB" id="A0A7D7LXP3"/>
<dbReference type="KEGG" id="gji:H1R19_07050"/>
<dbReference type="SUPFAM" id="SSF56281">
    <property type="entry name" value="Metallo-hydrolase/oxidoreductase"/>
    <property type="match status" value="1"/>
</dbReference>
<gene>
    <name evidence="7" type="ORF">H1R19_07050</name>
</gene>
<dbReference type="InterPro" id="IPR036866">
    <property type="entry name" value="RibonucZ/Hydroxyglut_hydro"/>
</dbReference>
<comment type="cofactor">
    <cofactor evidence="1">
        <name>Zn(2+)</name>
        <dbReference type="ChEBI" id="CHEBI:29105"/>
    </cofactor>
</comment>
<sequence>MSDPFELYAIRLAHADRPARDNFLRGPAREGTMRMDFDMWVARNGERIVAIDSGFSVEGGSHRGRHLERTPTDALRELGIDPESVTDVVVTHLHYDHAGNLDHFPAARIWVQEAEVAYVTGAAMRHPELSHFFEVDDVCALLKESFRGRVNQVAGQVTLAEGLELHLVGGHTPGLQVVRVLTERGWVVLASDALHYYENFERRNPFPAIVDVVQMMDGYDRLLELAPGLEHIVPGHDPAVMEQYGAGSAGLPDGMVALHHRPAPEQVAAVED</sequence>
<keyword evidence="5" id="KW-0862">Zinc</keyword>
<keyword evidence="3" id="KW-0479">Metal-binding</keyword>
<dbReference type="CDD" id="cd07729">
    <property type="entry name" value="AHL_lactonase_MBL-fold"/>
    <property type="match status" value="1"/>
</dbReference>
<proteinExistence type="inferred from homology"/>
<reference evidence="8" key="1">
    <citation type="submission" date="2020-07" db="EMBL/GenBank/DDBJ databases">
        <title>novel species isolated from the respiratory tract of Marmot.</title>
        <authorList>
            <person name="Zhang G."/>
        </authorList>
    </citation>
    <scope>NUCLEOTIDE SEQUENCE [LARGE SCALE GENOMIC DNA]</scope>
    <source>
        <strain evidence="8">686</strain>
    </source>
</reference>
<evidence type="ECO:0000259" key="6">
    <source>
        <dbReference type="SMART" id="SM00849"/>
    </source>
</evidence>
<evidence type="ECO:0000256" key="4">
    <source>
        <dbReference type="ARBA" id="ARBA00022801"/>
    </source>
</evidence>
<dbReference type="RefSeq" id="WP_219851068.1">
    <property type="nucleotide sequence ID" value="NZ_CP059491.1"/>
</dbReference>
<dbReference type="Gene3D" id="3.60.15.10">
    <property type="entry name" value="Ribonuclease Z/Hydroxyacylglutathione hydrolase-like"/>
    <property type="match status" value="1"/>
</dbReference>
<dbReference type="Proteomes" id="UP000515663">
    <property type="component" value="Chromosome"/>
</dbReference>
<name>A0A7D7LXP3_9ACTN</name>
<evidence type="ECO:0000256" key="3">
    <source>
        <dbReference type="ARBA" id="ARBA00022723"/>
    </source>
</evidence>
<evidence type="ECO:0000256" key="1">
    <source>
        <dbReference type="ARBA" id="ARBA00001947"/>
    </source>
</evidence>
<keyword evidence="4" id="KW-0378">Hydrolase</keyword>
<organism evidence="7 8">
    <name type="scientific">Gordonia jinghuaiqii</name>
    <dbReference type="NCBI Taxonomy" id="2758710"/>
    <lineage>
        <taxon>Bacteria</taxon>
        <taxon>Bacillati</taxon>
        <taxon>Actinomycetota</taxon>
        <taxon>Actinomycetes</taxon>
        <taxon>Mycobacteriales</taxon>
        <taxon>Gordoniaceae</taxon>
        <taxon>Gordonia</taxon>
    </lineage>
</organism>
<dbReference type="InterPro" id="IPR051013">
    <property type="entry name" value="MBL_superfamily_lactonases"/>
</dbReference>
<dbReference type="Pfam" id="PF00753">
    <property type="entry name" value="Lactamase_B"/>
    <property type="match status" value="1"/>
</dbReference>
<comment type="similarity">
    <text evidence="2">Belongs to the metallo-beta-lactamase superfamily.</text>
</comment>
<dbReference type="PANTHER" id="PTHR42978:SF7">
    <property type="entry name" value="METALLO-HYDROLASE RV2300C-RELATED"/>
    <property type="match status" value="1"/>
</dbReference>
<dbReference type="GO" id="GO:0046872">
    <property type="term" value="F:metal ion binding"/>
    <property type="evidence" value="ECO:0007669"/>
    <property type="project" value="UniProtKB-KW"/>
</dbReference>
<protein>
    <submittedName>
        <fullName evidence="7">N-acyl homoserine lactonase family protein</fullName>
    </submittedName>
</protein>
<feature type="domain" description="Metallo-beta-lactamase" evidence="6">
    <location>
        <begin position="36"/>
        <end position="236"/>
    </location>
</feature>
<evidence type="ECO:0000313" key="7">
    <source>
        <dbReference type="EMBL" id="QMT02875.1"/>
    </source>
</evidence>
<dbReference type="SMART" id="SM00849">
    <property type="entry name" value="Lactamase_B"/>
    <property type="match status" value="1"/>
</dbReference>
<evidence type="ECO:0000256" key="5">
    <source>
        <dbReference type="ARBA" id="ARBA00022833"/>
    </source>
</evidence>
<dbReference type="PANTHER" id="PTHR42978">
    <property type="entry name" value="QUORUM-QUENCHING LACTONASE YTNP-RELATED-RELATED"/>
    <property type="match status" value="1"/>
</dbReference>